<protein>
    <submittedName>
        <fullName evidence="8">2OG-Fe(II) oxygenase</fullName>
    </submittedName>
</protein>
<dbReference type="InterPro" id="IPR005123">
    <property type="entry name" value="Oxoglu/Fe-dep_dioxygenase_dom"/>
</dbReference>
<organism evidence="8 9">
    <name type="scientific">Venatoribacter cucullus</name>
    <dbReference type="NCBI Taxonomy" id="2661630"/>
    <lineage>
        <taxon>Bacteria</taxon>
        <taxon>Pseudomonadati</taxon>
        <taxon>Pseudomonadota</taxon>
        <taxon>Gammaproteobacteria</taxon>
        <taxon>Oceanospirillales</taxon>
        <taxon>Oceanospirillaceae</taxon>
        <taxon>Venatoribacter</taxon>
    </lineage>
</organism>
<proteinExistence type="predicted"/>
<accession>A0A9X7UTD8</accession>
<dbReference type="InterPro" id="IPR044862">
    <property type="entry name" value="Pro_4_hyd_alph_FE2OG_OXY"/>
</dbReference>
<dbReference type="PROSITE" id="PS51471">
    <property type="entry name" value="FE2OG_OXY"/>
    <property type="match status" value="1"/>
</dbReference>
<keyword evidence="5" id="KW-0560">Oxidoreductase</keyword>
<evidence type="ECO:0000256" key="2">
    <source>
        <dbReference type="ARBA" id="ARBA00022723"/>
    </source>
</evidence>
<dbReference type="PANTHER" id="PTHR12907">
    <property type="entry name" value="EGL NINE HOMOLOG-RELATED"/>
    <property type="match status" value="1"/>
</dbReference>
<keyword evidence="4" id="KW-0223">Dioxygenase</keyword>
<dbReference type="InterPro" id="IPR006620">
    <property type="entry name" value="Pro_4_hyd_alph"/>
</dbReference>
<evidence type="ECO:0000256" key="6">
    <source>
        <dbReference type="ARBA" id="ARBA00023004"/>
    </source>
</evidence>
<dbReference type="InterPro" id="IPR051559">
    <property type="entry name" value="HIF_prolyl_hydroxylases"/>
</dbReference>
<dbReference type="AlphaFoldDB" id="A0A9X7UTD8"/>
<evidence type="ECO:0000256" key="5">
    <source>
        <dbReference type="ARBA" id="ARBA00023002"/>
    </source>
</evidence>
<gene>
    <name evidence="8" type="ORF">GJQ55_02105</name>
</gene>
<evidence type="ECO:0000313" key="8">
    <source>
        <dbReference type="EMBL" id="QQD23342.1"/>
    </source>
</evidence>
<dbReference type="GO" id="GO:0031543">
    <property type="term" value="F:peptidyl-proline dioxygenase activity"/>
    <property type="evidence" value="ECO:0007669"/>
    <property type="project" value="TreeGrafter"/>
</dbReference>
<dbReference type="RefSeq" id="WP_228345867.1">
    <property type="nucleotide sequence ID" value="NZ_CP046056.1"/>
</dbReference>
<dbReference type="KEGG" id="vcw:GJQ55_02105"/>
<keyword evidence="3" id="KW-0847">Vitamin C</keyword>
<dbReference type="GO" id="GO:0008198">
    <property type="term" value="F:ferrous iron binding"/>
    <property type="evidence" value="ECO:0007669"/>
    <property type="project" value="TreeGrafter"/>
</dbReference>
<sequence>MPATETLFDSIANALYEQGYAITTQAIPDALTQALYQRIQQLQDDDFRQAGTGRQQEHQLNSRIRRDKIRWLGNTDSSEKAWLDFMAELQTYLNRRLFLGLFSYECHFAYYQPGDFYRKHLDAFRGQANRILTTVLYLNPGWQPGDGGELIIYNAENQDDELLRVAPTFGTLVTFLSEEFPHEVVPALNDRYSIAGWFRLNSSNANRADPPR</sequence>
<dbReference type="EMBL" id="CP046056">
    <property type="protein sequence ID" value="QQD23342.1"/>
    <property type="molecule type" value="Genomic_DNA"/>
</dbReference>
<dbReference type="PANTHER" id="PTHR12907:SF26">
    <property type="entry name" value="HIF PROLYL HYDROXYLASE, ISOFORM C"/>
    <property type="match status" value="1"/>
</dbReference>
<evidence type="ECO:0000256" key="4">
    <source>
        <dbReference type="ARBA" id="ARBA00022964"/>
    </source>
</evidence>
<evidence type="ECO:0000313" key="9">
    <source>
        <dbReference type="Proteomes" id="UP000596074"/>
    </source>
</evidence>
<dbReference type="Pfam" id="PF13640">
    <property type="entry name" value="2OG-FeII_Oxy_3"/>
    <property type="match status" value="1"/>
</dbReference>
<dbReference type="SMART" id="SM00702">
    <property type="entry name" value="P4Hc"/>
    <property type="match status" value="1"/>
</dbReference>
<keyword evidence="6" id="KW-0408">Iron</keyword>
<evidence type="ECO:0000256" key="1">
    <source>
        <dbReference type="ARBA" id="ARBA00001961"/>
    </source>
</evidence>
<evidence type="ECO:0000256" key="3">
    <source>
        <dbReference type="ARBA" id="ARBA00022896"/>
    </source>
</evidence>
<evidence type="ECO:0000259" key="7">
    <source>
        <dbReference type="PROSITE" id="PS51471"/>
    </source>
</evidence>
<keyword evidence="9" id="KW-1185">Reference proteome</keyword>
<keyword evidence="2" id="KW-0479">Metal-binding</keyword>
<dbReference type="GO" id="GO:0071456">
    <property type="term" value="P:cellular response to hypoxia"/>
    <property type="evidence" value="ECO:0007669"/>
    <property type="project" value="TreeGrafter"/>
</dbReference>
<feature type="domain" description="Fe2OG dioxygenase" evidence="7">
    <location>
        <begin position="102"/>
        <end position="200"/>
    </location>
</feature>
<dbReference type="Proteomes" id="UP000596074">
    <property type="component" value="Chromosome"/>
</dbReference>
<dbReference type="Gene3D" id="2.60.120.620">
    <property type="entry name" value="q2cbj1_9rhob like domain"/>
    <property type="match status" value="1"/>
</dbReference>
<comment type="cofactor">
    <cofactor evidence="1">
        <name>L-ascorbate</name>
        <dbReference type="ChEBI" id="CHEBI:38290"/>
    </cofactor>
</comment>
<name>A0A9X7UTD8_9GAMM</name>
<dbReference type="GO" id="GO:0031418">
    <property type="term" value="F:L-ascorbic acid binding"/>
    <property type="evidence" value="ECO:0007669"/>
    <property type="project" value="UniProtKB-KW"/>
</dbReference>
<reference evidence="8 9" key="1">
    <citation type="submission" date="2019-11" db="EMBL/GenBank/DDBJ databases">
        <title>Venatorbacter sp. nov. a predator of Campylobacter and other Gram-negative bacteria.</title>
        <authorList>
            <person name="Saeedi A."/>
            <person name="Cummings N.J."/>
            <person name="Connerton I.F."/>
            <person name="Connerton P.L."/>
        </authorList>
    </citation>
    <scope>NUCLEOTIDE SEQUENCE [LARGE SCALE GENOMIC DNA]</scope>
    <source>
        <strain evidence="8">XL5</strain>
    </source>
</reference>